<evidence type="ECO:0000313" key="2">
    <source>
        <dbReference type="Proteomes" id="UP000190637"/>
    </source>
</evidence>
<gene>
    <name evidence="1" type="ORF">SAMN02745673_04759</name>
</gene>
<accession>A0A1T4TCQ2</accession>
<dbReference type="EMBL" id="FUWS01000018">
    <property type="protein sequence ID" value="SKA37928.1"/>
    <property type="molecule type" value="Genomic_DNA"/>
</dbReference>
<dbReference type="AlphaFoldDB" id="A0A1T4TCQ2"/>
<organism evidence="1 2">
    <name type="scientific">Marinactinospora thermotolerans DSM 45154</name>
    <dbReference type="NCBI Taxonomy" id="1122192"/>
    <lineage>
        <taxon>Bacteria</taxon>
        <taxon>Bacillati</taxon>
        <taxon>Actinomycetota</taxon>
        <taxon>Actinomycetes</taxon>
        <taxon>Streptosporangiales</taxon>
        <taxon>Nocardiopsidaceae</taxon>
        <taxon>Marinactinospora</taxon>
    </lineage>
</organism>
<dbReference type="STRING" id="1122192.SAMN02745673_04759"/>
<protein>
    <submittedName>
        <fullName evidence="1">Uncharacterized protein</fullName>
    </submittedName>
</protein>
<reference evidence="1 2" key="1">
    <citation type="submission" date="2017-02" db="EMBL/GenBank/DDBJ databases">
        <authorList>
            <person name="Peterson S.W."/>
        </authorList>
    </citation>
    <scope>NUCLEOTIDE SEQUENCE [LARGE SCALE GENOMIC DNA]</scope>
    <source>
        <strain evidence="1 2">DSM 45154</strain>
    </source>
</reference>
<name>A0A1T4TCQ2_9ACTN</name>
<evidence type="ECO:0000313" key="1">
    <source>
        <dbReference type="EMBL" id="SKA37928.1"/>
    </source>
</evidence>
<proteinExistence type="predicted"/>
<dbReference type="Proteomes" id="UP000190637">
    <property type="component" value="Unassembled WGS sequence"/>
</dbReference>
<keyword evidence="2" id="KW-1185">Reference proteome</keyword>
<sequence>MSITLPFSASGRYWIQGWSFPQSPLLITGPHPGNPEKRIDLLFHRTDQLHLPTEFEGIFVSQATFREIRRLFPDASPPDGPSVSFFRIASSGSIGYVAAHWCRISEVDRSTPVRDYHDRLILIDEFEVSRKHEA</sequence>